<accession>A0A7S3YUU9</accession>
<feature type="transmembrane region" description="Helical" evidence="8">
    <location>
        <begin position="697"/>
        <end position="719"/>
    </location>
</feature>
<gene>
    <name evidence="12" type="ORF">LGLO00237_LOCUS13917</name>
</gene>
<evidence type="ECO:0000256" key="2">
    <source>
        <dbReference type="ARBA" id="ARBA00022553"/>
    </source>
</evidence>
<reference evidence="12" key="1">
    <citation type="submission" date="2021-01" db="EMBL/GenBank/DDBJ databases">
        <authorList>
            <person name="Corre E."/>
            <person name="Pelletier E."/>
            <person name="Niang G."/>
            <person name="Scheremetjew M."/>
            <person name="Finn R."/>
            <person name="Kale V."/>
            <person name="Holt S."/>
            <person name="Cochrane G."/>
            <person name="Meng A."/>
            <person name="Brown T."/>
            <person name="Cohen L."/>
        </authorList>
    </citation>
    <scope>NUCLEOTIDE SEQUENCE</scope>
    <source>
        <strain evidence="12">CCCM811</strain>
    </source>
</reference>
<evidence type="ECO:0000256" key="7">
    <source>
        <dbReference type="SAM" id="MobiDB-lite"/>
    </source>
</evidence>
<comment type="subcellular location">
    <subcellularLocation>
        <location evidence="1">Membrane</location>
        <topology evidence="1">Multi-pass membrane protein</topology>
    </subcellularLocation>
</comment>
<feature type="region of interest" description="Disordered" evidence="7">
    <location>
        <begin position="961"/>
        <end position="986"/>
    </location>
</feature>
<evidence type="ECO:0000256" key="1">
    <source>
        <dbReference type="ARBA" id="ARBA00004141"/>
    </source>
</evidence>
<organism evidence="12">
    <name type="scientific">Lotharella globosa</name>
    <dbReference type="NCBI Taxonomy" id="91324"/>
    <lineage>
        <taxon>Eukaryota</taxon>
        <taxon>Sar</taxon>
        <taxon>Rhizaria</taxon>
        <taxon>Cercozoa</taxon>
        <taxon>Chlorarachniophyceae</taxon>
        <taxon>Lotharella</taxon>
    </lineage>
</organism>
<feature type="transmembrane region" description="Helical" evidence="8">
    <location>
        <begin position="553"/>
        <end position="575"/>
    </location>
</feature>
<feature type="transmembrane region" description="Helical" evidence="8">
    <location>
        <begin position="668"/>
        <end position="685"/>
    </location>
</feature>
<evidence type="ECO:0000256" key="6">
    <source>
        <dbReference type="ARBA" id="ARBA00023136"/>
    </source>
</evidence>
<keyword evidence="5 8" id="KW-1133">Transmembrane helix</keyword>
<evidence type="ECO:0000256" key="9">
    <source>
        <dbReference type="SAM" id="SignalP"/>
    </source>
</evidence>
<feature type="domain" description="Proline-rich transmembrane protein 3/4" evidence="11">
    <location>
        <begin position="553"/>
        <end position="795"/>
    </location>
</feature>
<keyword evidence="6 8" id="KW-0472">Membrane</keyword>
<keyword evidence="4 9" id="KW-0732">Signal</keyword>
<keyword evidence="3 8" id="KW-0812">Transmembrane</keyword>
<dbReference type="Pfam" id="PF25987">
    <property type="entry name" value="PRRT3"/>
    <property type="match status" value="1"/>
</dbReference>
<protein>
    <recommendedName>
        <fullName evidence="13">YHYH domain-containing protein</fullName>
    </recommendedName>
</protein>
<dbReference type="AlphaFoldDB" id="A0A7S3YUU9"/>
<evidence type="ECO:0000256" key="5">
    <source>
        <dbReference type="ARBA" id="ARBA00022989"/>
    </source>
</evidence>
<evidence type="ECO:0000256" key="3">
    <source>
        <dbReference type="ARBA" id="ARBA00022692"/>
    </source>
</evidence>
<dbReference type="InterPro" id="IPR059081">
    <property type="entry name" value="PRRT3-4"/>
</dbReference>
<proteinExistence type="predicted"/>
<dbReference type="PROSITE" id="PS51257">
    <property type="entry name" value="PROKAR_LIPOPROTEIN"/>
    <property type="match status" value="1"/>
</dbReference>
<feature type="transmembrane region" description="Helical" evidence="8">
    <location>
        <begin position="772"/>
        <end position="796"/>
    </location>
</feature>
<evidence type="ECO:0008006" key="13">
    <source>
        <dbReference type="Google" id="ProtNLM"/>
    </source>
</evidence>
<feature type="chain" id="PRO_5031438900" description="YHYH domain-containing protein" evidence="9">
    <location>
        <begin position="19"/>
        <end position="986"/>
    </location>
</feature>
<dbReference type="EMBL" id="HBIV01019250">
    <property type="protein sequence ID" value="CAE0662319.1"/>
    <property type="molecule type" value="Transcribed_RNA"/>
</dbReference>
<evidence type="ECO:0000259" key="11">
    <source>
        <dbReference type="Pfam" id="PF25987"/>
    </source>
</evidence>
<evidence type="ECO:0000256" key="8">
    <source>
        <dbReference type="SAM" id="Phobius"/>
    </source>
</evidence>
<feature type="domain" description="YHYH" evidence="10">
    <location>
        <begin position="328"/>
        <end position="439"/>
    </location>
</feature>
<feature type="signal peptide" evidence="9">
    <location>
        <begin position="1"/>
        <end position="18"/>
    </location>
</feature>
<dbReference type="InterPro" id="IPR025924">
    <property type="entry name" value="YHYH_dom"/>
</dbReference>
<feature type="transmembrane region" description="Helical" evidence="8">
    <location>
        <begin position="740"/>
        <end position="760"/>
    </location>
</feature>
<sequence length="986" mass="105574">MATLRRLGVFCLLHTILGCGLCGSSGSSVAPEDCPLSNGPAWTMICSTETTPSASNNYCMHSNANTFTSDDKLNVVVNGCPDHVNNKGVLSARTSEKVVEIDVIIPTRYSPISSSATEEALLKSNLTQALMNTSINATVEIVTLSSYSNETQVKATVDVHFSGYAYMTHATSFVNSLPMLLPLSIYGVANATKESTSCWGSLQDHLCATSTCCSSSCGSCSSTCGSCGSSSCGSCGSSGSCCSSCGSSVGSSCGSCSSYSSCGSSNSSSCGSSSGSCGSSTCGGTCGSTCNTCGGCSSHCGTCSSSSGSCGSCGLAAYAPAYHDIWVKIPLSPQISLNPTSVSGHEPVGIAINGVLIDSAKTLTRVFDSCMGHVDGDHKYHYHLPPTCLFTSLGIVTPSNASYWLDEQPNRYGDYWNATSDPSPIVGYALDGFPIQGPYDENGTLMLGTDHEDSSLDDCNGKTTTSGYRYFWTPTPPFVPSCLRGTKGELSAQMMSIACAYNGFTNTYVLNQSQLDVNLEANGLSLFSGSCSTDGDRWSFLFRIQPPMNDAKWTAFAYLFGVLMVLQTALVIYYLSIGRQVFWKSLGSGLVCTATVSRAIFYLVDPFYTRRLMSPTAVGVLYGLQYPSVNAAVALILLNLLEVLATVRETQKRIKAAEKLKQFLPRTRWAFSVFTVSEYATQIMADALRGNGYEYNWLFICQVYFASYGLLLGMGYARFKWELQQKSLDKVRHKLDMLERISLYVAIAATTTSLMAVVYISVGSMLQADDWAYFAFEFFLQSIFCFNVFVLSMALAPAEARKQRNSGQHSSPEGRPGSNGSPFKSKSDYVSKMQGSYTQRRRNGSMFRASRVNDRSASPAPAETKEGMPNLWETSENRSGARSPFYKGRTGIRSQSHSRHHSLNGNAVSGRAVELHNIAPLGHASALPTESRGVSLNANTTVPARGQELSSPDEHVPIVSASASLNSRPPHATVEEGVPTTRSLQV</sequence>
<feature type="transmembrane region" description="Helical" evidence="8">
    <location>
        <begin position="582"/>
        <end position="604"/>
    </location>
</feature>
<name>A0A7S3YUU9_9EUKA</name>
<evidence type="ECO:0000256" key="4">
    <source>
        <dbReference type="ARBA" id="ARBA00022729"/>
    </source>
</evidence>
<dbReference type="Pfam" id="PF14240">
    <property type="entry name" value="YHYH"/>
    <property type="match status" value="1"/>
</dbReference>
<feature type="region of interest" description="Disordered" evidence="7">
    <location>
        <begin position="802"/>
        <end position="904"/>
    </location>
</feature>
<evidence type="ECO:0000259" key="10">
    <source>
        <dbReference type="Pfam" id="PF14240"/>
    </source>
</evidence>
<evidence type="ECO:0000313" key="12">
    <source>
        <dbReference type="EMBL" id="CAE0662319.1"/>
    </source>
</evidence>
<feature type="transmembrane region" description="Helical" evidence="8">
    <location>
        <begin position="624"/>
        <end position="647"/>
    </location>
</feature>
<keyword evidence="2" id="KW-0597">Phosphoprotein</keyword>